<gene>
    <name evidence="1" type="ORF">FHS19_005068</name>
</gene>
<evidence type="ECO:0000313" key="1">
    <source>
        <dbReference type="EMBL" id="MBB3130363.1"/>
    </source>
</evidence>
<name>A0A839TV55_9BACL</name>
<reference evidence="1 2" key="1">
    <citation type="submission" date="2020-08" db="EMBL/GenBank/DDBJ databases">
        <title>Genomic Encyclopedia of Type Strains, Phase III (KMG-III): the genomes of soil and plant-associated and newly described type strains.</title>
        <authorList>
            <person name="Whitman W."/>
        </authorList>
    </citation>
    <scope>NUCLEOTIDE SEQUENCE [LARGE SCALE GENOMIC DNA]</scope>
    <source>
        <strain evidence="1 2">CECT 5831</strain>
    </source>
</reference>
<comment type="caution">
    <text evidence="1">The sequence shown here is derived from an EMBL/GenBank/DDBJ whole genome shotgun (WGS) entry which is preliminary data.</text>
</comment>
<protein>
    <submittedName>
        <fullName evidence="1">Uncharacterized protein</fullName>
    </submittedName>
</protein>
<evidence type="ECO:0000313" key="2">
    <source>
        <dbReference type="Proteomes" id="UP000517523"/>
    </source>
</evidence>
<accession>A0A839TV55</accession>
<dbReference type="Proteomes" id="UP000517523">
    <property type="component" value="Unassembled WGS sequence"/>
</dbReference>
<sequence length="31" mass="3447">MFDMTTGPDRSAAGNDDLRAAACEKVEWRMT</sequence>
<dbReference type="EMBL" id="JACHXJ010000004">
    <property type="protein sequence ID" value="MBB3130363.1"/>
    <property type="molecule type" value="Genomic_DNA"/>
</dbReference>
<proteinExistence type="predicted"/>
<organism evidence="1 2">
    <name type="scientific">Paenibacillus rhizosphaerae</name>
    <dbReference type="NCBI Taxonomy" id="297318"/>
    <lineage>
        <taxon>Bacteria</taxon>
        <taxon>Bacillati</taxon>
        <taxon>Bacillota</taxon>
        <taxon>Bacilli</taxon>
        <taxon>Bacillales</taxon>
        <taxon>Paenibacillaceae</taxon>
        <taxon>Paenibacillus</taxon>
    </lineage>
</organism>
<dbReference type="AlphaFoldDB" id="A0A839TV55"/>